<keyword evidence="2" id="KW-0472">Membrane</keyword>
<feature type="compositionally biased region" description="Basic and acidic residues" evidence="1">
    <location>
        <begin position="31"/>
        <end position="48"/>
    </location>
</feature>
<feature type="region of interest" description="Disordered" evidence="1">
    <location>
        <begin position="1"/>
        <end position="50"/>
    </location>
</feature>
<dbReference type="Proteomes" id="UP001247307">
    <property type="component" value="Unassembled WGS sequence"/>
</dbReference>
<organism evidence="3 4">
    <name type="scientific">Falsarthrobacter nasiphocae</name>
    <dbReference type="NCBI Taxonomy" id="189863"/>
    <lineage>
        <taxon>Bacteria</taxon>
        <taxon>Bacillati</taxon>
        <taxon>Actinomycetota</taxon>
        <taxon>Actinomycetes</taxon>
        <taxon>Micrococcales</taxon>
        <taxon>Micrococcaceae</taxon>
        <taxon>Falsarthrobacter</taxon>
    </lineage>
</organism>
<dbReference type="RefSeq" id="WP_309851240.1">
    <property type="nucleotide sequence ID" value="NZ_BAAAIU010000003.1"/>
</dbReference>
<sequence>MTTSMARQGNEVRGDDNQARRSRRSQQQGREPLEDGTPERGEGGDARRGCGTRARGAAGLALSCGQDGDPDEGSGTVAVIGVLLVAVGLITGASGVVAARVAALEAQTAAELGALAAADAQRGLAGGEPCAVARRVVEANGARLAGCAETGEDMAVTAEAGGEGLAWPAQHRAQAGPPQR</sequence>
<name>A0AAE4C6N8_9MICC</name>
<keyword evidence="2" id="KW-0812">Transmembrane</keyword>
<keyword evidence="4" id="KW-1185">Reference proteome</keyword>
<evidence type="ECO:0000313" key="3">
    <source>
        <dbReference type="EMBL" id="MDR6892357.1"/>
    </source>
</evidence>
<dbReference type="EMBL" id="JAVDUI010000001">
    <property type="protein sequence ID" value="MDR6892357.1"/>
    <property type="molecule type" value="Genomic_DNA"/>
</dbReference>
<evidence type="ECO:0000256" key="2">
    <source>
        <dbReference type="SAM" id="Phobius"/>
    </source>
</evidence>
<gene>
    <name evidence="3" type="ORF">J2S35_001297</name>
</gene>
<reference evidence="3" key="1">
    <citation type="submission" date="2023-07" db="EMBL/GenBank/DDBJ databases">
        <title>Sequencing the genomes of 1000 actinobacteria strains.</title>
        <authorList>
            <person name="Klenk H.-P."/>
        </authorList>
    </citation>
    <scope>NUCLEOTIDE SEQUENCE</scope>
    <source>
        <strain evidence="3">DSM 13988</strain>
    </source>
</reference>
<accession>A0AAE4C6N8</accession>
<dbReference type="NCBIfam" id="TIGR03816">
    <property type="entry name" value="tadE_like_DECH"/>
    <property type="match status" value="1"/>
</dbReference>
<evidence type="ECO:0000256" key="1">
    <source>
        <dbReference type="SAM" id="MobiDB-lite"/>
    </source>
</evidence>
<feature type="compositionally biased region" description="Basic and acidic residues" evidence="1">
    <location>
        <begin position="10"/>
        <end position="19"/>
    </location>
</feature>
<proteinExistence type="predicted"/>
<evidence type="ECO:0000313" key="4">
    <source>
        <dbReference type="Proteomes" id="UP001247307"/>
    </source>
</evidence>
<keyword evidence="2" id="KW-1133">Transmembrane helix</keyword>
<protein>
    <submittedName>
        <fullName evidence="3">Secretion/DNA translocation related TadE-like protein</fullName>
    </submittedName>
</protein>
<dbReference type="InterPro" id="IPR021202">
    <property type="entry name" value="Rv3654c-like"/>
</dbReference>
<comment type="caution">
    <text evidence="3">The sequence shown here is derived from an EMBL/GenBank/DDBJ whole genome shotgun (WGS) entry which is preliminary data.</text>
</comment>
<feature type="transmembrane region" description="Helical" evidence="2">
    <location>
        <begin position="77"/>
        <end position="99"/>
    </location>
</feature>
<dbReference type="AlphaFoldDB" id="A0AAE4C6N8"/>